<organism evidence="3 4">
    <name type="scientific">Phaeoacremonium minimum (strain UCR-PA7)</name>
    <name type="common">Esca disease fungus</name>
    <name type="synonym">Togninia minima</name>
    <dbReference type="NCBI Taxonomy" id="1286976"/>
    <lineage>
        <taxon>Eukaryota</taxon>
        <taxon>Fungi</taxon>
        <taxon>Dikarya</taxon>
        <taxon>Ascomycota</taxon>
        <taxon>Pezizomycotina</taxon>
        <taxon>Sordariomycetes</taxon>
        <taxon>Sordariomycetidae</taxon>
        <taxon>Togniniales</taxon>
        <taxon>Togniniaceae</taxon>
        <taxon>Phaeoacremonium</taxon>
    </lineage>
</organism>
<gene>
    <name evidence="3" type="ORF">UCRPA7_690</name>
</gene>
<dbReference type="Pfam" id="PF00004">
    <property type="entry name" value="AAA"/>
    <property type="match status" value="1"/>
</dbReference>
<dbReference type="Gene3D" id="3.40.50.300">
    <property type="entry name" value="P-loop containing nucleotide triphosphate hydrolases"/>
    <property type="match status" value="1"/>
</dbReference>
<feature type="compositionally biased region" description="Low complexity" evidence="1">
    <location>
        <begin position="137"/>
        <end position="152"/>
    </location>
</feature>
<feature type="compositionally biased region" description="Acidic residues" evidence="1">
    <location>
        <begin position="653"/>
        <end position="664"/>
    </location>
</feature>
<evidence type="ECO:0000256" key="1">
    <source>
        <dbReference type="SAM" id="MobiDB-lite"/>
    </source>
</evidence>
<dbReference type="InterPro" id="IPR003959">
    <property type="entry name" value="ATPase_AAA_core"/>
</dbReference>
<feature type="domain" description="AAA+ ATPase" evidence="2">
    <location>
        <begin position="750"/>
        <end position="877"/>
    </location>
</feature>
<dbReference type="GO" id="GO:0005524">
    <property type="term" value="F:ATP binding"/>
    <property type="evidence" value="ECO:0007669"/>
    <property type="project" value="InterPro"/>
</dbReference>
<feature type="region of interest" description="Disordered" evidence="1">
    <location>
        <begin position="639"/>
        <end position="674"/>
    </location>
</feature>
<reference evidence="4" key="1">
    <citation type="journal article" date="2013" name="Genome Announc.">
        <title>Draft genome sequence of the ascomycete Phaeoacremonium aleophilum strain UCR-PA7, a causal agent of the esca disease complex in grapevines.</title>
        <authorList>
            <person name="Blanco-Ulate B."/>
            <person name="Rolshausen P."/>
            <person name="Cantu D."/>
        </authorList>
    </citation>
    <scope>NUCLEOTIDE SEQUENCE [LARGE SCALE GENOMIC DNA]</scope>
    <source>
        <strain evidence="4">UCR-PA7</strain>
    </source>
</reference>
<name>R8BXF4_PHAM7</name>
<dbReference type="AlphaFoldDB" id="R8BXF4"/>
<feature type="compositionally biased region" description="Basic residues" evidence="1">
    <location>
        <begin position="123"/>
        <end position="136"/>
    </location>
</feature>
<feature type="region of interest" description="Disordered" evidence="1">
    <location>
        <begin position="1"/>
        <end position="159"/>
    </location>
</feature>
<dbReference type="PANTHER" id="PTHR46411">
    <property type="entry name" value="FAMILY ATPASE, PUTATIVE-RELATED"/>
    <property type="match status" value="1"/>
</dbReference>
<evidence type="ECO:0000313" key="4">
    <source>
        <dbReference type="Proteomes" id="UP000014074"/>
    </source>
</evidence>
<dbReference type="Proteomes" id="UP000014074">
    <property type="component" value="Unassembled WGS sequence"/>
</dbReference>
<dbReference type="KEGG" id="tmn:UCRPA7_690"/>
<dbReference type="eggNOG" id="KOG0730">
    <property type="taxonomic scope" value="Eukaryota"/>
</dbReference>
<dbReference type="RefSeq" id="XP_007911475.1">
    <property type="nucleotide sequence ID" value="XM_007913284.1"/>
</dbReference>
<evidence type="ECO:0000313" key="3">
    <source>
        <dbReference type="EMBL" id="EOO03954.1"/>
    </source>
</evidence>
<dbReference type="SMART" id="SM00382">
    <property type="entry name" value="AAA"/>
    <property type="match status" value="1"/>
</dbReference>
<dbReference type="GeneID" id="19327604"/>
<dbReference type="GO" id="GO:0016887">
    <property type="term" value="F:ATP hydrolysis activity"/>
    <property type="evidence" value="ECO:0007669"/>
    <property type="project" value="InterPro"/>
</dbReference>
<dbReference type="InterPro" id="IPR003593">
    <property type="entry name" value="AAA+_ATPase"/>
</dbReference>
<feature type="compositionally biased region" description="Basic and acidic residues" evidence="1">
    <location>
        <begin position="38"/>
        <end position="50"/>
    </location>
</feature>
<dbReference type="PANTHER" id="PTHR46411:SF1">
    <property type="entry name" value="FAMILY ATPASE, PUTATIVE (AFU_ORTHOLOGUE AFUA_7G05752)-RELATED"/>
    <property type="match status" value="1"/>
</dbReference>
<dbReference type="CDD" id="cd19481">
    <property type="entry name" value="RecA-like_protease"/>
    <property type="match status" value="1"/>
</dbReference>
<feature type="compositionally biased region" description="Basic and acidic residues" evidence="1">
    <location>
        <begin position="639"/>
        <end position="652"/>
    </location>
</feature>
<dbReference type="InterPro" id="IPR027417">
    <property type="entry name" value="P-loop_NTPase"/>
</dbReference>
<keyword evidence="4" id="KW-1185">Reference proteome</keyword>
<sequence>MDPHSEKDVAIVRNPPAAPIKSEEVQAPESASATNPAEDAKSRDRVETTKKSPKNKCSKKHAKTKKSKKSKKEVLTDSSSSDSSGPEAEDVASSSDSSSSDSDSEPEDKKKKSSKKRLDIQKSKKKAKPKKVKKPVKVQVTPTSDSESPSDTSDSDEVDDIVDSDQQRNQQDLVRQMQLMQLGHPYQYQSNAGLPNSMPPTIYDPPAIYNRLPPIGGRPRRAGHPQARRLGLGIDPNLPIIRDGKQLHNGKQKRKAPRLDYKRVDQVWDNSIHNYKLQDTAEATAENLYEDYLFHVRRNFDWEGKYKATYIDIKSKLLRECLQDVMGNIKGVSLVEDTPKLDPNMLFLYLEEFRNYLKDLKKTKPLGNDKHERKKQQKCIDGKRQHLKVLVKYIDKDYDQVKSSLYPMLQNGLITFDLLWALWKPNTLAYTTTYGSHDEPRVFKVEMAEKHHTIIKGDFYYIEGKYFEFDGKQFGYGSMSEEMGDFRGARKITSLNCYPLMYHKNSAQLRNDLIERGKKFVALSGVHYKSHQGMAYYKKKKSVIKVNINGRIMVDPNVHRRINPNYPISLVRPKDHDVLSEDDDSDGESACCCGLDSDTGGNEAGLGDEEKTKYVTKLYTDDKGRVQLVRMTKEEADELKEKLDEVQSKDGESADAAEDTPSEEQSEKKPPEFSDEEYLIASPVVLGFAFAEKMWLEFTVSGVKEIQWNETAYDSLVLERKTKDIVKALVESHKYHAAESIDDVIQGKGRGLVAVLHGPPGTGKTLTAEGISELLKCPLYMVSAGELGTDSRFLEQELQKILDICHAWGAILLLDEADVFLEKRNMHDIHRNALVSIFLRQLEYFQGILFLTTNRVETFDDAFQSRIHIALRYDNLDRKAKKTIFKIFIERVRVLEKIDLMPFTEDDYDQLARHELNGRQIKNTVRAAQALAVNKGEPLAMSHIRQVLEVQMRFDRDLKGGTGYEDAMRGYF</sequence>
<dbReference type="HOGENOM" id="CLU_004471_0_1_1"/>
<dbReference type="Pfam" id="PF22942">
    <property type="entry name" value="DUF7025"/>
    <property type="match status" value="1"/>
</dbReference>
<protein>
    <submittedName>
        <fullName evidence="3">Putative aaa family atpase protein</fullName>
    </submittedName>
</protein>
<dbReference type="InterPro" id="IPR054289">
    <property type="entry name" value="DUF7025"/>
</dbReference>
<proteinExistence type="predicted"/>
<feature type="compositionally biased region" description="Basic and acidic residues" evidence="1">
    <location>
        <begin position="1"/>
        <end position="10"/>
    </location>
</feature>
<evidence type="ECO:0000259" key="2">
    <source>
        <dbReference type="SMART" id="SM00382"/>
    </source>
</evidence>
<feature type="compositionally biased region" description="Basic residues" evidence="1">
    <location>
        <begin position="51"/>
        <end position="71"/>
    </location>
</feature>
<dbReference type="SUPFAM" id="SSF52540">
    <property type="entry name" value="P-loop containing nucleoside triphosphate hydrolases"/>
    <property type="match status" value="1"/>
</dbReference>
<accession>R8BXF4</accession>
<dbReference type="EMBL" id="KB932812">
    <property type="protein sequence ID" value="EOO03954.1"/>
    <property type="molecule type" value="Genomic_DNA"/>
</dbReference>
<dbReference type="OrthoDB" id="10042665at2759"/>